<dbReference type="AlphaFoldDB" id="L8PCZ7"/>
<sequence length="104" mass="10985">MARPPPSEIAVASGSSRPSRASMSRASQAVLNRRTTLACRAASGLASARAATMRRRAEDALPLETARARAVYGQSSAVNRLLVLNAEPRPGRATVLLLREAIGF</sequence>
<dbReference type="PATRIC" id="fig|1160705.3.peg.4905"/>
<name>L8PCZ7_STRVR</name>
<evidence type="ECO:0000313" key="2">
    <source>
        <dbReference type="EMBL" id="ELS54079.1"/>
    </source>
</evidence>
<reference evidence="2 3" key="1">
    <citation type="journal article" date="2013" name="Genome Announc.">
        <title>Draft Genome Sequence of Streptomyces viridochromogenes Strain Tu57, Producer of Avilamycin.</title>
        <authorList>
            <person name="Gruning B.A."/>
            <person name="Erxleben A."/>
            <person name="Hahnlein A."/>
            <person name="Gunther S."/>
        </authorList>
    </citation>
    <scope>NUCLEOTIDE SEQUENCE [LARGE SCALE GENOMIC DNA]</scope>
    <source>
        <strain evidence="2 3">Tue57</strain>
    </source>
</reference>
<evidence type="ECO:0000313" key="3">
    <source>
        <dbReference type="Proteomes" id="UP000011205"/>
    </source>
</evidence>
<organism evidence="2 3">
    <name type="scientific">Streptomyces viridochromogenes Tue57</name>
    <dbReference type="NCBI Taxonomy" id="1160705"/>
    <lineage>
        <taxon>Bacteria</taxon>
        <taxon>Bacillati</taxon>
        <taxon>Actinomycetota</taxon>
        <taxon>Actinomycetes</taxon>
        <taxon>Kitasatosporales</taxon>
        <taxon>Streptomycetaceae</taxon>
        <taxon>Streptomyces</taxon>
    </lineage>
</organism>
<dbReference type="Proteomes" id="UP000011205">
    <property type="component" value="Unassembled WGS sequence"/>
</dbReference>
<proteinExistence type="predicted"/>
<dbReference type="EMBL" id="AMLP01000147">
    <property type="protein sequence ID" value="ELS54079.1"/>
    <property type="molecule type" value="Genomic_DNA"/>
</dbReference>
<feature type="compositionally biased region" description="Low complexity" evidence="1">
    <location>
        <begin position="10"/>
        <end position="29"/>
    </location>
</feature>
<evidence type="ECO:0000256" key="1">
    <source>
        <dbReference type="SAM" id="MobiDB-lite"/>
    </source>
</evidence>
<accession>L8PCZ7</accession>
<feature type="region of interest" description="Disordered" evidence="1">
    <location>
        <begin position="1"/>
        <end position="29"/>
    </location>
</feature>
<comment type="caution">
    <text evidence="2">The sequence shown here is derived from an EMBL/GenBank/DDBJ whole genome shotgun (WGS) entry which is preliminary data.</text>
</comment>
<gene>
    <name evidence="2" type="ORF">STVIR_4962</name>
</gene>
<protein>
    <submittedName>
        <fullName evidence="2">Uncharacterized protein</fullName>
    </submittedName>
</protein>